<evidence type="ECO:0000256" key="4">
    <source>
        <dbReference type="ARBA" id="ARBA00023263"/>
    </source>
</evidence>
<dbReference type="EMBL" id="JAPKHW010000002">
    <property type="protein sequence ID" value="MCX4144524.1"/>
    <property type="molecule type" value="Genomic_DNA"/>
</dbReference>
<evidence type="ECO:0000256" key="5">
    <source>
        <dbReference type="SAM" id="SignalP"/>
    </source>
</evidence>
<keyword evidence="3 5" id="KW-0732">Signal</keyword>
<comment type="subcellular location">
    <subcellularLocation>
        <location evidence="1">Fimbrium</location>
    </subcellularLocation>
</comment>
<evidence type="ECO:0000256" key="2">
    <source>
        <dbReference type="ARBA" id="ARBA00006671"/>
    </source>
</evidence>
<dbReference type="EMBL" id="JAMXWF010000002">
    <property type="protein sequence ID" value="MDQ6406357.1"/>
    <property type="molecule type" value="Genomic_DNA"/>
</dbReference>
<dbReference type="GO" id="GO:0043709">
    <property type="term" value="P:cell adhesion involved in single-species biofilm formation"/>
    <property type="evidence" value="ECO:0007669"/>
    <property type="project" value="TreeGrafter"/>
</dbReference>
<dbReference type="RefSeq" id="WP_154566850.1">
    <property type="nucleotide sequence ID" value="NZ_JAMXWF010000002.1"/>
</dbReference>
<dbReference type="OrthoDB" id="8656135at2"/>
<dbReference type="Proteomes" id="UP001242288">
    <property type="component" value="Unassembled WGS sequence"/>
</dbReference>
<evidence type="ECO:0000313" key="8">
    <source>
        <dbReference type="EMBL" id="MDQ6406357.1"/>
    </source>
</evidence>
<name>A0A6N6W281_9BURK</name>
<evidence type="ECO:0000313" key="7">
    <source>
        <dbReference type="EMBL" id="MCX4144524.1"/>
    </source>
</evidence>
<dbReference type="InterPro" id="IPR036937">
    <property type="entry name" value="Adhesion_dom_fimbrial_sf"/>
</dbReference>
<comment type="caution">
    <text evidence="6">The sequence shown here is derived from an EMBL/GenBank/DDBJ whole genome shotgun (WGS) entry which is preliminary data.</text>
</comment>
<feature type="chain" id="PRO_5044645067" evidence="5">
    <location>
        <begin position="27"/>
        <end position="182"/>
    </location>
</feature>
<sequence>MKFTRSGVLATAAIAAAAAMPAVSQAADGTITFTGQITSQTCTISGNGGGKNFTVTLPTVSTSALATAGTTAGRTPFNIALSNCTPNSGNVSTYFEPGATVDTTTGQLINASGTATNVEIGLLNGDSSVITLGAAQASQNSKAVALASGAATLKYFAQYVATNGASTAGTVNTTVMYSIVYQ</sequence>
<accession>A0A6N6W281</accession>
<organism evidence="6 9">
    <name type="scientific">Paraburkholderia madseniana</name>
    <dbReference type="NCBI Taxonomy" id="2599607"/>
    <lineage>
        <taxon>Bacteria</taxon>
        <taxon>Pseudomonadati</taxon>
        <taxon>Pseudomonadota</taxon>
        <taxon>Betaproteobacteria</taxon>
        <taxon>Burkholderiales</taxon>
        <taxon>Burkholderiaceae</taxon>
        <taxon>Paraburkholderia</taxon>
    </lineage>
</organism>
<dbReference type="AlphaFoldDB" id="A0A6N6W281"/>
<dbReference type="InterPro" id="IPR039458">
    <property type="entry name" value="FimA-like"/>
</dbReference>
<proteinExistence type="inferred from homology"/>
<keyword evidence="10" id="KW-1185">Reference proteome</keyword>
<dbReference type="Proteomes" id="UP000463700">
    <property type="component" value="Unassembled WGS sequence"/>
</dbReference>
<protein>
    <submittedName>
        <fullName evidence="6 7">Fimbrial protein</fullName>
    </submittedName>
</protein>
<dbReference type="InterPro" id="IPR008966">
    <property type="entry name" value="Adhesion_dom_sf"/>
</dbReference>
<dbReference type="Pfam" id="PF16970">
    <property type="entry name" value="FimA"/>
    <property type="match status" value="1"/>
</dbReference>
<evidence type="ECO:0000256" key="1">
    <source>
        <dbReference type="ARBA" id="ARBA00004561"/>
    </source>
</evidence>
<reference evidence="8" key="2">
    <citation type="submission" date="2022-06" db="EMBL/GenBank/DDBJ databases">
        <title>PHB producers.</title>
        <authorList>
            <person name="Besaury L."/>
        </authorList>
    </citation>
    <scope>NUCLEOTIDE SEQUENCE</scope>
    <source>
        <strain evidence="7 10">SEWS6</strain>
    </source>
</reference>
<dbReference type="GO" id="GO:0009289">
    <property type="term" value="C:pilus"/>
    <property type="evidence" value="ECO:0007669"/>
    <property type="project" value="UniProtKB-SubCell"/>
</dbReference>
<gene>
    <name evidence="6" type="ORF">FSO04_39385</name>
    <name evidence="8" type="ORF">NIE36_03890</name>
    <name evidence="7" type="ORF">OSB80_03895</name>
</gene>
<dbReference type="PANTHER" id="PTHR33420:SF3">
    <property type="entry name" value="FIMBRIAL SUBUNIT ELFA"/>
    <property type="match status" value="1"/>
</dbReference>
<evidence type="ECO:0000313" key="9">
    <source>
        <dbReference type="Proteomes" id="UP000463700"/>
    </source>
</evidence>
<dbReference type="InterPro" id="IPR050263">
    <property type="entry name" value="Bact_Fimbrial_Adh_Pro"/>
</dbReference>
<dbReference type="Gene3D" id="2.60.40.1090">
    <property type="entry name" value="Fimbrial-type adhesion domain"/>
    <property type="match status" value="1"/>
</dbReference>
<comment type="similarity">
    <text evidence="2">Belongs to the fimbrial protein family.</text>
</comment>
<feature type="signal peptide" evidence="5">
    <location>
        <begin position="1"/>
        <end position="26"/>
    </location>
</feature>
<evidence type="ECO:0000313" key="6">
    <source>
        <dbReference type="EMBL" id="KAE8754476.1"/>
    </source>
</evidence>
<reference evidence="6 9" key="1">
    <citation type="journal article" date="2020" name="Int. J. Syst. Evol. Microbiol.">
        <title>Paraburkholderia madseniana sp. nov., a phenolic acid-degrading bacterium isolated from acidic forest soil.</title>
        <authorList>
            <person name="Wilhelm R.C."/>
            <person name="Murphy S.J.L."/>
            <person name="Feriancek N.M."/>
            <person name="Karasz D.C."/>
            <person name="DeRito C.M."/>
            <person name="Newman J.D."/>
            <person name="Buckley D.H."/>
        </authorList>
    </citation>
    <scope>NUCLEOTIDE SEQUENCE [LARGE SCALE GENOMIC DNA]</scope>
    <source>
        <strain evidence="6 9">RP11</strain>
    </source>
</reference>
<keyword evidence="4" id="KW-0281">Fimbrium</keyword>
<dbReference type="PANTHER" id="PTHR33420">
    <property type="entry name" value="FIMBRIAL SUBUNIT ELFA-RELATED"/>
    <property type="match status" value="1"/>
</dbReference>
<dbReference type="EMBL" id="VOSW01000124">
    <property type="protein sequence ID" value="KAE8754476.1"/>
    <property type="molecule type" value="Genomic_DNA"/>
</dbReference>
<evidence type="ECO:0000256" key="3">
    <source>
        <dbReference type="ARBA" id="ARBA00022729"/>
    </source>
</evidence>
<dbReference type="SUPFAM" id="SSF49401">
    <property type="entry name" value="Bacterial adhesins"/>
    <property type="match status" value="1"/>
</dbReference>
<dbReference type="Proteomes" id="UP001209412">
    <property type="component" value="Unassembled WGS sequence"/>
</dbReference>
<evidence type="ECO:0000313" key="10">
    <source>
        <dbReference type="Proteomes" id="UP001209412"/>
    </source>
</evidence>